<evidence type="ECO:0000256" key="9">
    <source>
        <dbReference type="PROSITE-ProRule" id="PRU00282"/>
    </source>
</evidence>
<feature type="repeat" description="Solcar" evidence="9">
    <location>
        <begin position="23"/>
        <end position="102"/>
    </location>
</feature>
<evidence type="ECO:0000256" key="6">
    <source>
        <dbReference type="ARBA" id="ARBA00022989"/>
    </source>
</evidence>
<dbReference type="EMBL" id="DF196788">
    <property type="protein sequence ID" value="GAC76614.1"/>
    <property type="molecule type" value="Genomic_DNA"/>
</dbReference>
<dbReference type="GO" id="GO:0055085">
    <property type="term" value="P:transmembrane transport"/>
    <property type="evidence" value="ECO:0007669"/>
    <property type="project" value="InterPro"/>
</dbReference>
<dbReference type="PROSITE" id="PS50920">
    <property type="entry name" value="SOLCAR"/>
    <property type="match status" value="3"/>
</dbReference>
<dbReference type="InterPro" id="IPR002067">
    <property type="entry name" value="MCP"/>
</dbReference>
<dbReference type="InterPro" id="IPR018108">
    <property type="entry name" value="MCP_transmembrane"/>
</dbReference>
<feature type="repeat" description="Solcar" evidence="9">
    <location>
        <begin position="115"/>
        <end position="203"/>
    </location>
</feature>
<dbReference type="Proteomes" id="UP000011976">
    <property type="component" value="Unassembled WGS sequence"/>
</dbReference>
<dbReference type="PRINTS" id="PR00926">
    <property type="entry name" value="MITOCARRIER"/>
</dbReference>
<protein>
    <submittedName>
        <fullName evidence="11">Uncharacterized conserved protein</fullName>
    </submittedName>
</protein>
<keyword evidence="5" id="KW-0677">Repeat</keyword>
<evidence type="ECO:0000313" key="12">
    <source>
        <dbReference type="Proteomes" id="UP000011976"/>
    </source>
</evidence>
<dbReference type="AlphaFoldDB" id="M9LZU8"/>
<keyword evidence="8 9" id="KW-0472">Membrane</keyword>
<keyword evidence="6" id="KW-1133">Transmembrane helix</keyword>
<evidence type="ECO:0000256" key="2">
    <source>
        <dbReference type="ARBA" id="ARBA00006375"/>
    </source>
</evidence>
<dbReference type="Pfam" id="PF00153">
    <property type="entry name" value="Mito_carr"/>
    <property type="match status" value="3"/>
</dbReference>
<evidence type="ECO:0000256" key="7">
    <source>
        <dbReference type="ARBA" id="ARBA00023128"/>
    </source>
</evidence>
<sequence length="370" mass="39601">MSQSISASSGSSSAAVKAKPKPYPFYLGGCAASIAALFTHPLDLTKTRMQTASARQGMLSLLLSTFRREGVRGLYVGLTASLLRQMTYSVTRFGAYDKLKELTLQNNGGRPLGMVQMALCASAAGAAGGLAGNPADILLVRMTSDVNKPKEQRYNYRNAISGLVRMTKDEGLASLFRGLGPNTVRAVLMNASQLATYDVFKSALLGTGYFNEGTTLHFSASFMAGTVATTVCSPADVIKSRVMNARGSGDGIVKTLRKDVAKEGVGFLFRGWTPAWMRLSPNTIIVFVVLEKLRLLYNNVESRIVPKGFLSGPGGRPSQPKQNFLLSFINTQILAPQHRAGNISIAWGVSVFVAGIVAARNFGDLITPVF</sequence>
<keyword evidence="7" id="KW-0496">Mitochondrion</keyword>
<evidence type="ECO:0000256" key="8">
    <source>
        <dbReference type="ARBA" id="ARBA00023136"/>
    </source>
</evidence>
<dbReference type="SUPFAM" id="SSF103506">
    <property type="entry name" value="Mitochondrial carrier"/>
    <property type="match status" value="1"/>
</dbReference>
<dbReference type="Gene3D" id="1.50.40.10">
    <property type="entry name" value="Mitochondrial carrier domain"/>
    <property type="match status" value="1"/>
</dbReference>
<evidence type="ECO:0000313" key="11">
    <source>
        <dbReference type="EMBL" id="GAC76614.1"/>
    </source>
</evidence>
<keyword evidence="3 10" id="KW-0813">Transport</keyword>
<dbReference type="PANTHER" id="PTHR45618">
    <property type="entry name" value="MITOCHONDRIAL DICARBOXYLATE CARRIER-RELATED"/>
    <property type="match status" value="1"/>
</dbReference>
<dbReference type="InterPro" id="IPR023395">
    <property type="entry name" value="MCP_dom_sf"/>
</dbReference>
<accession>M9LZU8</accession>
<evidence type="ECO:0000256" key="5">
    <source>
        <dbReference type="ARBA" id="ARBA00022737"/>
    </source>
</evidence>
<evidence type="ECO:0000256" key="1">
    <source>
        <dbReference type="ARBA" id="ARBA00004225"/>
    </source>
</evidence>
<evidence type="ECO:0000256" key="3">
    <source>
        <dbReference type="ARBA" id="ARBA00022448"/>
    </source>
</evidence>
<evidence type="ECO:0000256" key="4">
    <source>
        <dbReference type="ARBA" id="ARBA00022692"/>
    </source>
</evidence>
<comment type="subcellular location">
    <subcellularLocation>
        <location evidence="1">Mitochondrion membrane</location>
        <topology evidence="1">Multi-pass membrane protein</topology>
    </subcellularLocation>
</comment>
<organism evidence="11 12">
    <name type="scientific">Pseudozyma antarctica (strain T-34)</name>
    <name type="common">Yeast</name>
    <name type="synonym">Candida antarctica</name>
    <dbReference type="NCBI Taxonomy" id="1151754"/>
    <lineage>
        <taxon>Eukaryota</taxon>
        <taxon>Fungi</taxon>
        <taxon>Dikarya</taxon>
        <taxon>Basidiomycota</taxon>
        <taxon>Ustilaginomycotina</taxon>
        <taxon>Ustilaginomycetes</taxon>
        <taxon>Ustilaginales</taxon>
        <taxon>Ustilaginaceae</taxon>
        <taxon>Moesziomyces</taxon>
    </lineage>
</organism>
<name>M9LZU8_PSEA3</name>
<keyword evidence="4 9" id="KW-0812">Transmembrane</keyword>
<dbReference type="InterPro" id="IPR050391">
    <property type="entry name" value="Mito_Metabolite_Transporter"/>
</dbReference>
<feature type="repeat" description="Solcar" evidence="9">
    <location>
        <begin position="212"/>
        <end position="296"/>
    </location>
</feature>
<dbReference type="GO" id="GO:0031966">
    <property type="term" value="C:mitochondrial membrane"/>
    <property type="evidence" value="ECO:0007669"/>
    <property type="project" value="UniProtKB-SubCell"/>
</dbReference>
<proteinExistence type="inferred from homology"/>
<dbReference type="OrthoDB" id="448427at2759"/>
<reference evidence="12" key="1">
    <citation type="journal article" date="2013" name="Genome Announc.">
        <title>Genome sequence of the basidiomycetous yeast Pseudozyma antarctica T-34, a producer of the glycolipid biosurfactants mannosylerythritol lipids.</title>
        <authorList>
            <person name="Morita T."/>
            <person name="Koike H."/>
            <person name="Koyama Y."/>
            <person name="Hagiwara H."/>
            <person name="Ito E."/>
            <person name="Fukuoka T."/>
            <person name="Imura T."/>
            <person name="Machida M."/>
            <person name="Kitamoto D."/>
        </authorList>
    </citation>
    <scope>NUCLEOTIDE SEQUENCE [LARGE SCALE GENOMIC DNA]</scope>
    <source>
        <strain evidence="12">T-34</strain>
    </source>
</reference>
<evidence type="ECO:0000256" key="10">
    <source>
        <dbReference type="RuleBase" id="RU000488"/>
    </source>
</evidence>
<gene>
    <name evidence="11" type="ORF">PANT_22d00111</name>
</gene>
<comment type="similarity">
    <text evidence="2 10">Belongs to the mitochondrial carrier (TC 2.A.29) family.</text>
</comment>